<evidence type="ECO:0000313" key="1">
    <source>
        <dbReference type="EMBL" id="KAJ8528566.1"/>
    </source>
</evidence>
<evidence type="ECO:0000313" key="2">
    <source>
        <dbReference type="Proteomes" id="UP001152561"/>
    </source>
</evidence>
<sequence>MGVALISSRVTTLLEYVEGRITERELSASTAFTFSSMLQKFGLFVFKDHYDVLGVSRNANKSETKSCGIL</sequence>
<comment type="caution">
    <text evidence="1">The sequence shown here is derived from an EMBL/GenBank/DDBJ whole genome shotgun (WGS) entry which is preliminary data.</text>
</comment>
<accession>A0A9Q1L6R7</accession>
<reference evidence="2" key="1">
    <citation type="journal article" date="2023" name="Proc. Natl. Acad. Sci. U.S.A.">
        <title>Genomic and structural basis for evolution of tropane alkaloid biosynthesis.</title>
        <authorList>
            <person name="Wanga Y.-J."/>
            <person name="Taina T."/>
            <person name="Yua J.-Y."/>
            <person name="Lia J."/>
            <person name="Xua B."/>
            <person name="Chenc J."/>
            <person name="D'Auriad J.C."/>
            <person name="Huanga J.-P."/>
            <person name="Huanga S.-X."/>
        </authorList>
    </citation>
    <scope>NUCLEOTIDE SEQUENCE [LARGE SCALE GENOMIC DNA]</scope>
    <source>
        <strain evidence="2">cv. KIB-2019</strain>
    </source>
</reference>
<dbReference type="AlphaFoldDB" id="A0A9Q1L6R7"/>
<dbReference type="EMBL" id="JAJAGQ010000023">
    <property type="protein sequence ID" value="KAJ8528566.1"/>
    <property type="molecule type" value="Genomic_DNA"/>
</dbReference>
<keyword evidence="2" id="KW-1185">Reference proteome</keyword>
<proteinExistence type="predicted"/>
<protein>
    <submittedName>
        <fullName evidence="1">Uncharacterized protein</fullName>
    </submittedName>
</protein>
<organism evidence="1 2">
    <name type="scientific">Anisodus acutangulus</name>
    <dbReference type="NCBI Taxonomy" id="402998"/>
    <lineage>
        <taxon>Eukaryota</taxon>
        <taxon>Viridiplantae</taxon>
        <taxon>Streptophyta</taxon>
        <taxon>Embryophyta</taxon>
        <taxon>Tracheophyta</taxon>
        <taxon>Spermatophyta</taxon>
        <taxon>Magnoliopsida</taxon>
        <taxon>eudicotyledons</taxon>
        <taxon>Gunneridae</taxon>
        <taxon>Pentapetalae</taxon>
        <taxon>asterids</taxon>
        <taxon>lamiids</taxon>
        <taxon>Solanales</taxon>
        <taxon>Solanaceae</taxon>
        <taxon>Solanoideae</taxon>
        <taxon>Hyoscyameae</taxon>
        <taxon>Anisodus</taxon>
    </lineage>
</organism>
<dbReference type="Proteomes" id="UP001152561">
    <property type="component" value="Unassembled WGS sequence"/>
</dbReference>
<name>A0A9Q1L6R7_9SOLA</name>
<gene>
    <name evidence="1" type="ORF">K7X08_037237</name>
</gene>